<dbReference type="EMBL" id="VSRR010003665">
    <property type="protein sequence ID" value="MPC37030.1"/>
    <property type="molecule type" value="Genomic_DNA"/>
</dbReference>
<dbReference type="InterPro" id="IPR036179">
    <property type="entry name" value="Ig-like_dom_sf"/>
</dbReference>
<protein>
    <recommendedName>
        <fullName evidence="1">Ig-like domain-containing protein</fullName>
    </recommendedName>
</protein>
<keyword evidence="3" id="KW-1185">Reference proteome</keyword>
<organism evidence="2 3">
    <name type="scientific">Portunus trituberculatus</name>
    <name type="common">Swimming crab</name>
    <name type="synonym">Neptunus trituberculatus</name>
    <dbReference type="NCBI Taxonomy" id="210409"/>
    <lineage>
        <taxon>Eukaryota</taxon>
        <taxon>Metazoa</taxon>
        <taxon>Ecdysozoa</taxon>
        <taxon>Arthropoda</taxon>
        <taxon>Crustacea</taxon>
        <taxon>Multicrustacea</taxon>
        <taxon>Malacostraca</taxon>
        <taxon>Eumalacostraca</taxon>
        <taxon>Eucarida</taxon>
        <taxon>Decapoda</taxon>
        <taxon>Pleocyemata</taxon>
        <taxon>Brachyura</taxon>
        <taxon>Eubrachyura</taxon>
        <taxon>Portunoidea</taxon>
        <taxon>Portunidae</taxon>
        <taxon>Portuninae</taxon>
        <taxon>Portunus</taxon>
    </lineage>
</organism>
<dbReference type="AlphaFoldDB" id="A0A5B7EQL3"/>
<sequence>MKDKIFIVRVSGQRMCSQREVVACFLHHGLGRHHRVRASVGSTAFYSREVVVDMKTVSVQHASLRSPRGSPGTLVAVTAVRGSTAKLPCRISSDNPSEPVLLVLWYKNASVTPVYRYVTFDSTKQTQLIAGANLL</sequence>
<dbReference type="OrthoDB" id="6364060at2759"/>
<comment type="caution">
    <text evidence="2">The sequence shown here is derived from an EMBL/GenBank/DDBJ whole genome shotgun (WGS) entry which is preliminary data.</text>
</comment>
<evidence type="ECO:0000313" key="2">
    <source>
        <dbReference type="EMBL" id="MPC37030.1"/>
    </source>
</evidence>
<gene>
    <name evidence="2" type="ORF">E2C01_030503</name>
</gene>
<dbReference type="InterPro" id="IPR013783">
    <property type="entry name" value="Ig-like_fold"/>
</dbReference>
<reference evidence="2 3" key="1">
    <citation type="submission" date="2019-05" db="EMBL/GenBank/DDBJ databases">
        <title>Another draft genome of Portunus trituberculatus and its Hox gene families provides insights of decapod evolution.</title>
        <authorList>
            <person name="Jeong J.-H."/>
            <person name="Song I."/>
            <person name="Kim S."/>
            <person name="Choi T."/>
            <person name="Kim D."/>
            <person name="Ryu S."/>
            <person name="Kim W."/>
        </authorList>
    </citation>
    <scope>NUCLEOTIDE SEQUENCE [LARGE SCALE GENOMIC DNA]</scope>
    <source>
        <tissue evidence="2">Muscle</tissue>
    </source>
</reference>
<evidence type="ECO:0000313" key="3">
    <source>
        <dbReference type="Proteomes" id="UP000324222"/>
    </source>
</evidence>
<dbReference type="PROSITE" id="PS50835">
    <property type="entry name" value="IG_LIKE"/>
    <property type="match status" value="1"/>
</dbReference>
<accession>A0A5B7EQL3</accession>
<dbReference type="SUPFAM" id="SSF48726">
    <property type="entry name" value="Immunoglobulin"/>
    <property type="match status" value="1"/>
</dbReference>
<proteinExistence type="predicted"/>
<feature type="domain" description="Ig-like" evidence="1">
    <location>
        <begin position="71"/>
        <end position="135"/>
    </location>
</feature>
<dbReference type="InterPro" id="IPR007110">
    <property type="entry name" value="Ig-like_dom"/>
</dbReference>
<evidence type="ECO:0000259" key="1">
    <source>
        <dbReference type="PROSITE" id="PS50835"/>
    </source>
</evidence>
<name>A0A5B7EQL3_PORTR</name>
<dbReference type="Gene3D" id="2.60.40.10">
    <property type="entry name" value="Immunoglobulins"/>
    <property type="match status" value="1"/>
</dbReference>
<dbReference type="Proteomes" id="UP000324222">
    <property type="component" value="Unassembled WGS sequence"/>
</dbReference>